<evidence type="ECO:0000313" key="3">
    <source>
        <dbReference type="Proteomes" id="UP000237631"/>
    </source>
</evidence>
<gene>
    <name evidence="2" type="ORF">CBER1_04034</name>
</gene>
<feature type="compositionally biased region" description="Polar residues" evidence="1">
    <location>
        <begin position="1"/>
        <end position="11"/>
    </location>
</feature>
<evidence type="ECO:0000256" key="1">
    <source>
        <dbReference type="SAM" id="MobiDB-lite"/>
    </source>
</evidence>
<sequence>MATRLNISSATDFGPSRPPPPPKDITMWAVAPRGRKGCRPCELKTDKKPHRCSFRFLDLPAEIRNRIYSYYFATSDTKPRYNLVNYRDPPITLACKQLRLESFPIFFSECTFLLTIGANYLEPERKAEAGRLCLLNRVSKRLIALGDKNVLFRHLHIRVTMLCFASTMRRELVFPKYMERYLIASISVQTHPKLKFGVKRGMGYPKVGQSGVLDRYAQQIESTLGAAKSTAVELRGREGFQGFALVDLVAIAQAFSVS</sequence>
<reference evidence="3" key="1">
    <citation type="journal article" date="2017" name="bioRxiv">
        <title>Conservation of a gene cluster reveals novel cercosporin biosynthetic mechanisms and extends production to the genus Colletotrichum.</title>
        <authorList>
            <person name="de Jonge R."/>
            <person name="Ebert M.K."/>
            <person name="Huitt-Roehl C.R."/>
            <person name="Pal P."/>
            <person name="Suttle J.C."/>
            <person name="Spanner R.E."/>
            <person name="Neubauer J.D."/>
            <person name="Jurick W.M.II."/>
            <person name="Stott K.A."/>
            <person name="Secor G.A."/>
            <person name="Thomma B.P.H.J."/>
            <person name="Van de Peer Y."/>
            <person name="Townsend C.A."/>
            <person name="Bolton M.D."/>
        </authorList>
    </citation>
    <scope>NUCLEOTIDE SEQUENCE [LARGE SCALE GENOMIC DNA]</scope>
    <source>
        <strain evidence="3">CBS538.71</strain>
    </source>
</reference>
<feature type="region of interest" description="Disordered" evidence="1">
    <location>
        <begin position="1"/>
        <end position="23"/>
    </location>
</feature>
<accession>A0A2S6C4U9</accession>
<proteinExistence type="predicted"/>
<comment type="caution">
    <text evidence="2">The sequence shown here is derived from an EMBL/GenBank/DDBJ whole genome shotgun (WGS) entry which is preliminary data.</text>
</comment>
<keyword evidence="3" id="KW-1185">Reference proteome</keyword>
<evidence type="ECO:0008006" key="4">
    <source>
        <dbReference type="Google" id="ProtNLM"/>
    </source>
</evidence>
<dbReference type="AlphaFoldDB" id="A0A2S6C4U9"/>
<name>A0A2S6C4U9_9PEZI</name>
<evidence type="ECO:0000313" key="2">
    <source>
        <dbReference type="EMBL" id="PPJ54751.1"/>
    </source>
</evidence>
<dbReference type="OrthoDB" id="3632925at2759"/>
<dbReference type="EMBL" id="PNEN01000556">
    <property type="protein sequence ID" value="PPJ54751.1"/>
    <property type="molecule type" value="Genomic_DNA"/>
</dbReference>
<dbReference type="STRING" id="357750.A0A2S6C4U9"/>
<dbReference type="Proteomes" id="UP000237631">
    <property type="component" value="Unassembled WGS sequence"/>
</dbReference>
<organism evidence="2 3">
    <name type="scientific">Cercospora berteroae</name>
    <dbReference type="NCBI Taxonomy" id="357750"/>
    <lineage>
        <taxon>Eukaryota</taxon>
        <taxon>Fungi</taxon>
        <taxon>Dikarya</taxon>
        <taxon>Ascomycota</taxon>
        <taxon>Pezizomycotina</taxon>
        <taxon>Dothideomycetes</taxon>
        <taxon>Dothideomycetidae</taxon>
        <taxon>Mycosphaerellales</taxon>
        <taxon>Mycosphaerellaceae</taxon>
        <taxon>Cercospora</taxon>
    </lineage>
</organism>
<protein>
    <recommendedName>
        <fullName evidence="4">F-box domain-containing protein</fullName>
    </recommendedName>
</protein>